<reference evidence="4 5" key="1">
    <citation type="journal article" date="2018" name="Nat. Biotechnol.">
        <title>A standardized bacterial taxonomy based on genome phylogeny substantially revises the tree of life.</title>
        <authorList>
            <person name="Parks D.H."/>
            <person name="Chuvochina M."/>
            <person name="Waite D.W."/>
            <person name="Rinke C."/>
            <person name="Skarshewski A."/>
            <person name="Chaumeil P.A."/>
            <person name="Hugenholtz P."/>
        </authorList>
    </citation>
    <scope>NUCLEOTIDE SEQUENCE [LARGE SCALE GENOMIC DNA]</scope>
    <source>
        <strain evidence="4">UBA10378</strain>
    </source>
</reference>
<name>A0A356W3B6_9PROT</name>
<dbReference type="GO" id="GO:0016829">
    <property type="term" value="F:lyase activity"/>
    <property type="evidence" value="ECO:0007669"/>
    <property type="project" value="UniProtKB-KW"/>
</dbReference>
<organism evidence="4 5">
    <name type="scientific">Hyphomonas atlantica</name>
    <dbReference type="NCBI Taxonomy" id="1280948"/>
    <lineage>
        <taxon>Bacteria</taxon>
        <taxon>Pseudomonadati</taxon>
        <taxon>Pseudomonadota</taxon>
        <taxon>Alphaproteobacteria</taxon>
        <taxon>Hyphomonadales</taxon>
        <taxon>Hyphomonadaceae</taxon>
        <taxon>Hyphomonas</taxon>
    </lineage>
</organism>
<dbReference type="PANTHER" id="PTHR42970:SF1">
    <property type="entry name" value="PECTATE LYASE C-RELATED"/>
    <property type="match status" value="1"/>
</dbReference>
<dbReference type="SUPFAM" id="SSF51126">
    <property type="entry name" value="Pectin lyase-like"/>
    <property type="match status" value="1"/>
</dbReference>
<keyword evidence="3" id="KW-0732">Signal</keyword>
<accession>A0A356W3B6</accession>
<keyword evidence="2" id="KW-0325">Glycoprotein</keyword>
<dbReference type="InterPro" id="IPR012334">
    <property type="entry name" value="Pectin_lyas_fold"/>
</dbReference>
<dbReference type="InterPro" id="IPR011050">
    <property type="entry name" value="Pectin_lyase_fold/virulence"/>
</dbReference>
<dbReference type="Gene3D" id="2.160.20.10">
    <property type="entry name" value="Single-stranded right-handed beta-helix, Pectin lyase-like"/>
    <property type="match status" value="1"/>
</dbReference>
<dbReference type="InterPro" id="IPR052063">
    <property type="entry name" value="Polysaccharide_Lyase_1"/>
</dbReference>
<keyword evidence="1" id="KW-0479">Metal-binding</keyword>
<feature type="chain" id="PRO_5017017238" evidence="3">
    <location>
        <begin position="25"/>
        <end position="458"/>
    </location>
</feature>
<keyword evidence="4" id="KW-0456">Lyase</keyword>
<dbReference type="GO" id="GO:0046872">
    <property type="term" value="F:metal ion binding"/>
    <property type="evidence" value="ECO:0007669"/>
    <property type="project" value="UniProtKB-KW"/>
</dbReference>
<dbReference type="EMBL" id="DOGS01000090">
    <property type="protein sequence ID" value="HBQ48109.1"/>
    <property type="molecule type" value="Genomic_DNA"/>
</dbReference>
<dbReference type="AlphaFoldDB" id="A0A356W3B6"/>
<sequence length="458" mass="48042">MAQHTASRTLALLAIMSLAGCATAQTTTASTAPATFETATPAAPWMGPLGPASTTVGGKGGQIVKVTNLDSAGPGSLREALQAEGPKIIVFEVGGIIDLDGDNLHVATSNITIAGQTAPSPGITLIKGGMVITGDDVIVQHLRIRPGDLGEAYRSGRDIDAITTISARNVIVDHCSLSWATDENLSASGPRFTGDTPDEWRDGTSHTIAYTNNIIAEGLSHSTHAKGEHSKGSLIHDNVSDILIYGNLYAHNFERSPLFKGGVHGAIVNNFIYNPGQRGVHYNLQGLEWGDVPAETGRMDLVGNVMRAGPSTSDGLPLLMIGGDGALDLHMAGNIAQDQWGSALPDAGSYTSNSASELNEAGPSKIITDLPILAAGQVESYVLKHAGARPWDRDAVDVRILADTAEGRGEIIDSQEQVGGYPELDATYREFDPSQWHLDTMKPATQDALDSGLKAKGT</sequence>
<gene>
    <name evidence="4" type="ORF">DD728_04345</name>
</gene>
<comment type="caution">
    <text evidence="4">The sequence shown here is derived from an EMBL/GenBank/DDBJ whole genome shotgun (WGS) entry which is preliminary data.</text>
</comment>
<evidence type="ECO:0000313" key="5">
    <source>
        <dbReference type="Proteomes" id="UP000263957"/>
    </source>
</evidence>
<evidence type="ECO:0000256" key="1">
    <source>
        <dbReference type="ARBA" id="ARBA00022723"/>
    </source>
</evidence>
<evidence type="ECO:0000313" key="4">
    <source>
        <dbReference type="EMBL" id="HBQ48109.1"/>
    </source>
</evidence>
<proteinExistence type="predicted"/>
<feature type="signal peptide" evidence="3">
    <location>
        <begin position="1"/>
        <end position="24"/>
    </location>
</feature>
<evidence type="ECO:0000256" key="2">
    <source>
        <dbReference type="ARBA" id="ARBA00023180"/>
    </source>
</evidence>
<dbReference type="PANTHER" id="PTHR42970">
    <property type="entry name" value="PECTATE LYASE C-RELATED"/>
    <property type="match status" value="1"/>
</dbReference>
<protein>
    <submittedName>
        <fullName evidence="4">Pectate lyase</fullName>
    </submittedName>
</protein>
<evidence type="ECO:0000256" key="3">
    <source>
        <dbReference type="SAM" id="SignalP"/>
    </source>
</evidence>
<dbReference type="Proteomes" id="UP000263957">
    <property type="component" value="Unassembled WGS sequence"/>
</dbReference>